<dbReference type="GO" id="GO:0016020">
    <property type="term" value="C:membrane"/>
    <property type="evidence" value="ECO:0007669"/>
    <property type="project" value="TreeGrafter"/>
</dbReference>
<dbReference type="AlphaFoldDB" id="A0A177Y431"/>
<dbReference type="Pfam" id="PF00106">
    <property type="entry name" value="adh_short"/>
    <property type="match status" value="1"/>
</dbReference>
<evidence type="ECO:0000313" key="4">
    <source>
        <dbReference type="Proteomes" id="UP000078406"/>
    </source>
</evidence>
<dbReference type="SUPFAM" id="SSF51735">
    <property type="entry name" value="NAD(P)-binding Rossmann-fold domains"/>
    <property type="match status" value="1"/>
</dbReference>
<comment type="similarity">
    <text evidence="1">Belongs to the short-chain dehydrogenases/reductases (SDR) family.</text>
</comment>
<name>A0A177Y431_9VIBR</name>
<dbReference type="InterPro" id="IPR036291">
    <property type="entry name" value="NAD(P)-bd_dom_sf"/>
</dbReference>
<keyword evidence="2" id="KW-0560">Oxidoreductase</keyword>
<dbReference type="PANTHER" id="PTHR44196">
    <property type="entry name" value="DEHYDROGENASE/REDUCTASE SDR FAMILY MEMBER 7B"/>
    <property type="match status" value="1"/>
</dbReference>
<sequence>MKTVLITGATSGIGLQLAKDYADNGFEVYACGRDEERLSELKDTFTNLHPIAFDLTDLEATTIALNSLHSIPDLWILNAGDCEYIDDGKLDALLMKRVFDINVIGLTNAIEACQKYFSRGQRLAIVGSIASELALPRAEAYGASKAAVSYLARALQVDLKPQGIDVSIIYPGFVKTPLTDKNTFEMPMLVSSQRASQEIRDGLAKGKDHIYFPKKFTSILRLIGALPYSWQNALTAKLLAQG</sequence>
<accession>A0A177Y431</accession>
<dbReference type="RefSeq" id="WP_054963091.1">
    <property type="nucleotide sequence ID" value="NZ_LLEI02000017.1"/>
</dbReference>
<dbReference type="PANTHER" id="PTHR44196:SF1">
    <property type="entry name" value="DEHYDROGENASE_REDUCTASE SDR FAMILY MEMBER 7B"/>
    <property type="match status" value="1"/>
</dbReference>
<dbReference type="PRINTS" id="PR00081">
    <property type="entry name" value="GDHRDH"/>
</dbReference>
<dbReference type="PROSITE" id="PS00061">
    <property type="entry name" value="ADH_SHORT"/>
    <property type="match status" value="1"/>
</dbReference>
<comment type="caution">
    <text evidence="3">The sequence shown here is derived from an EMBL/GenBank/DDBJ whole genome shotgun (WGS) entry which is preliminary data.</text>
</comment>
<dbReference type="Proteomes" id="UP000078406">
    <property type="component" value="Unassembled WGS sequence"/>
</dbReference>
<evidence type="ECO:0000256" key="1">
    <source>
        <dbReference type="ARBA" id="ARBA00006484"/>
    </source>
</evidence>
<protein>
    <submittedName>
        <fullName evidence="3">Short-chain dehydrogenase</fullName>
    </submittedName>
</protein>
<evidence type="ECO:0000256" key="2">
    <source>
        <dbReference type="ARBA" id="ARBA00023002"/>
    </source>
</evidence>
<dbReference type="EMBL" id="LLEI02000017">
    <property type="protein sequence ID" value="OAJ95643.1"/>
    <property type="molecule type" value="Genomic_DNA"/>
</dbReference>
<gene>
    <name evidence="3" type="ORF">APB76_03815</name>
</gene>
<evidence type="ECO:0000313" key="3">
    <source>
        <dbReference type="EMBL" id="OAJ95643.1"/>
    </source>
</evidence>
<dbReference type="InterPro" id="IPR020904">
    <property type="entry name" value="Sc_DH/Rdtase_CS"/>
</dbReference>
<organism evidence="3 4">
    <name type="scientific">Vibrio bivalvicida</name>
    <dbReference type="NCBI Taxonomy" id="1276888"/>
    <lineage>
        <taxon>Bacteria</taxon>
        <taxon>Pseudomonadati</taxon>
        <taxon>Pseudomonadota</taxon>
        <taxon>Gammaproteobacteria</taxon>
        <taxon>Vibrionales</taxon>
        <taxon>Vibrionaceae</taxon>
        <taxon>Vibrio</taxon>
        <taxon>Vibrio oreintalis group</taxon>
    </lineage>
</organism>
<dbReference type="Gene3D" id="3.40.50.720">
    <property type="entry name" value="NAD(P)-binding Rossmann-like Domain"/>
    <property type="match status" value="1"/>
</dbReference>
<dbReference type="InterPro" id="IPR002347">
    <property type="entry name" value="SDR_fam"/>
</dbReference>
<proteinExistence type="inferred from homology"/>
<reference evidence="3 4" key="1">
    <citation type="journal article" date="2016" name="Syst. Appl. Microbiol.">
        <title>Vibrio bivalvicida sp. nov., a novel larval pathogen for bivalve molluscs reared in a hatchery.</title>
        <authorList>
            <person name="Dubert J."/>
            <person name="Romalde J.L."/>
            <person name="Prado S."/>
            <person name="Barja J.L."/>
        </authorList>
    </citation>
    <scope>NUCLEOTIDE SEQUENCE [LARGE SCALE GENOMIC DNA]</scope>
    <source>
        <strain evidence="3 4">605</strain>
    </source>
</reference>
<dbReference type="GO" id="GO:0016491">
    <property type="term" value="F:oxidoreductase activity"/>
    <property type="evidence" value="ECO:0007669"/>
    <property type="project" value="UniProtKB-KW"/>
</dbReference>